<protein>
    <submittedName>
        <fullName evidence="1">Uncharacterized protein</fullName>
    </submittedName>
</protein>
<comment type="caution">
    <text evidence="1">The sequence shown here is derived from an EMBL/GenBank/DDBJ whole genome shotgun (WGS) entry which is preliminary data.</text>
</comment>
<dbReference type="EMBL" id="JAYFUH010000249">
    <property type="protein sequence ID" value="MEA5668619.1"/>
    <property type="molecule type" value="Genomic_DNA"/>
</dbReference>
<evidence type="ECO:0000313" key="2">
    <source>
        <dbReference type="Proteomes" id="UP001301653"/>
    </source>
</evidence>
<reference evidence="1 2" key="1">
    <citation type="submission" date="2023-12" db="EMBL/GenBank/DDBJ databases">
        <title>Stenotrophomonas guangdongensis sp. nov., isolated from wilted pepper plants (Capsicum annuum).</title>
        <authorList>
            <person name="Qiu M."/>
            <person name="Li Y."/>
            <person name="Liu Q."/>
            <person name="Zhang X."/>
            <person name="Huang Y."/>
            <person name="Guo R."/>
            <person name="Hu M."/>
            <person name="Zhou J."/>
            <person name="Zhou X."/>
        </authorList>
    </citation>
    <scope>NUCLEOTIDE SEQUENCE [LARGE SCALE GENOMIC DNA]</scope>
    <source>
        <strain evidence="1 2">MH1</strain>
    </source>
</reference>
<organism evidence="1 2">
    <name type="scientific">Stenotrophomonas capsici</name>
    <dbReference type="NCBI Taxonomy" id="3110230"/>
    <lineage>
        <taxon>Bacteria</taxon>
        <taxon>Pseudomonadati</taxon>
        <taxon>Pseudomonadota</taxon>
        <taxon>Gammaproteobacteria</taxon>
        <taxon>Lysobacterales</taxon>
        <taxon>Lysobacteraceae</taxon>
        <taxon>Stenotrophomonas</taxon>
    </lineage>
</organism>
<dbReference type="RefSeq" id="WP_132865421.1">
    <property type="nucleotide sequence ID" value="NZ_JAYFUH010000249.1"/>
</dbReference>
<sequence length="93" mass="10307">MDENEPLMVNCGPHGQRVSAVVCQHMLRAEGAPTGFIENSSDPNNLQAWCHRCEEKFQQERGLTEAFAAFNDMAIVCDLCYGALKVRHAIAVN</sequence>
<accession>A0ABU5V5I1</accession>
<proteinExistence type="predicted"/>
<name>A0ABU5V5I1_9GAMM</name>
<gene>
    <name evidence="1" type="ORF">VA603_13810</name>
</gene>
<evidence type="ECO:0000313" key="1">
    <source>
        <dbReference type="EMBL" id="MEA5668619.1"/>
    </source>
</evidence>
<keyword evidence="2" id="KW-1185">Reference proteome</keyword>
<dbReference type="Proteomes" id="UP001301653">
    <property type="component" value="Unassembled WGS sequence"/>
</dbReference>